<dbReference type="Pfam" id="PF02684">
    <property type="entry name" value="LpxB"/>
    <property type="match status" value="1"/>
</dbReference>
<dbReference type="PANTHER" id="PTHR30372">
    <property type="entry name" value="LIPID-A-DISACCHARIDE SYNTHASE"/>
    <property type="match status" value="1"/>
</dbReference>
<dbReference type="HAMAP" id="MF_00392">
    <property type="entry name" value="LpxB"/>
    <property type="match status" value="1"/>
</dbReference>
<dbReference type="KEGG" id="sng:SNE_A18470"/>
<keyword evidence="7 10" id="KW-0808">Transferase</keyword>
<evidence type="ECO:0000256" key="7">
    <source>
        <dbReference type="ARBA" id="ARBA00022679"/>
    </source>
</evidence>
<keyword evidence="4 10" id="KW-0444">Lipid biosynthesis</keyword>
<gene>
    <name evidence="10 11" type="primary">lpxB</name>
    <name evidence="11" type="ordered locus">SNE_A18470</name>
</gene>
<proteinExistence type="inferred from homology"/>
<evidence type="ECO:0000256" key="6">
    <source>
        <dbReference type="ARBA" id="ARBA00022676"/>
    </source>
</evidence>
<comment type="catalytic activity">
    <reaction evidence="9 10">
        <text>a lipid X + a UDP-2-N,3-O-bis[(3R)-3-hydroxyacyl]-alpha-D-glucosamine = a lipid A disaccharide + UDP + H(+)</text>
        <dbReference type="Rhea" id="RHEA:67828"/>
        <dbReference type="ChEBI" id="CHEBI:15378"/>
        <dbReference type="ChEBI" id="CHEBI:58223"/>
        <dbReference type="ChEBI" id="CHEBI:137748"/>
        <dbReference type="ChEBI" id="CHEBI:176338"/>
        <dbReference type="ChEBI" id="CHEBI:176343"/>
        <dbReference type="EC" id="2.4.1.182"/>
    </reaction>
</comment>
<dbReference type="GO" id="GO:0005543">
    <property type="term" value="F:phospholipid binding"/>
    <property type="evidence" value="ECO:0007669"/>
    <property type="project" value="TreeGrafter"/>
</dbReference>
<dbReference type="InterPro" id="IPR003835">
    <property type="entry name" value="Glyco_trans_19"/>
</dbReference>
<evidence type="ECO:0000256" key="10">
    <source>
        <dbReference type="HAMAP-Rule" id="MF_00392"/>
    </source>
</evidence>
<dbReference type="AlphaFoldDB" id="F8L386"/>
<dbReference type="GO" id="GO:0008915">
    <property type="term" value="F:lipid-A-disaccharide synthase activity"/>
    <property type="evidence" value="ECO:0007669"/>
    <property type="project" value="UniProtKB-UniRule"/>
</dbReference>
<dbReference type="RefSeq" id="WP_013944190.1">
    <property type="nucleotide sequence ID" value="NC_015713.1"/>
</dbReference>
<dbReference type="PANTHER" id="PTHR30372:SF4">
    <property type="entry name" value="LIPID-A-DISACCHARIDE SYNTHASE, MITOCHONDRIAL-RELATED"/>
    <property type="match status" value="1"/>
</dbReference>
<dbReference type="OrthoDB" id="9801642at2"/>
<comment type="function">
    <text evidence="1 10">Condensation of UDP-2,3-diacylglucosamine and 2,3-diacylglucosamine-1-phosphate to form lipid A disaccharide, a precursor of lipid A, a phosphorylated glycolipid that anchors the lipopolysaccharide to the outer membrane of the cell.</text>
</comment>
<dbReference type="eggNOG" id="COG0763">
    <property type="taxonomic scope" value="Bacteria"/>
</dbReference>
<keyword evidence="8 10" id="KW-0443">Lipid metabolism</keyword>
<evidence type="ECO:0000256" key="5">
    <source>
        <dbReference type="ARBA" id="ARBA00022556"/>
    </source>
</evidence>
<dbReference type="Proteomes" id="UP000000496">
    <property type="component" value="Chromosome gsn.131"/>
</dbReference>
<dbReference type="UniPathway" id="UPA00973"/>
<keyword evidence="12" id="KW-1185">Reference proteome</keyword>
<comment type="pathway">
    <text evidence="10">Bacterial outer membrane biogenesis; LPS lipid A biosynthesis.</text>
</comment>
<sequence>MSYDLFIFAGEASGDLHGEKLLKALQEARPDLKIKGVGGPRMRKAGLDCFLPMEEFEVMGFIDILGSLPHLRNMFKKIREEILSAKPQGVLFIDYPGFNLRLARSLKKHKTSSKLLHFVCPSVWAWGKRRIPLMEKNLDKLMTLLPFEPELFSHDLLDVEYVGHPLIARIESHEYDSKWRNHYGISEDQRILSLFPGSRQKELERNFPLQLKVAQKFLKERKEFLLTVSCSNEKFLPFLKNHAGENVKIIQMDHLYELMRASHLAIATSGTVTLELALHRVPTVVTYAITTLDTFLATKIFRINLPHYALPNVIAKDEVFPELFGPQLTEKSLTQALHELAASQLRREASIRKCESLKENLGPKNASREAVKAILQTLELS</sequence>
<dbReference type="EMBL" id="FR872582">
    <property type="protein sequence ID" value="CCB89724.1"/>
    <property type="molecule type" value="Genomic_DNA"/>
</dbReference>
<dbReference type="HOGENOM" id="CLU_036577_3_0_0"/>
<dbReference type="GO" id="GO:0016020">
    <property type="term" value="C:membrane"/>
    <property type="evidence" value="ECO:0007669"/>
    <property type="project" value="GOC"/>
</dbReference>
<evidence type="ECO:0000256" key="8">
    <source>
        <dbReference type="ARBA" id="ARBA00023098"/>
    </source>
</evidence>
<organism evidence="11 12">
    <name type="scientific">Simkania negevensis (strain ATCC VR-1471 / DSM 27360 / Z)</name>
    <dbReference type="NCBI Taxonomy" id="331113"/>
    <lineage>
        <taxon>Bacteria</taxon>
        <taxon>Pseudomonadati</taxon>
        <taxon>Chlamydiota</taxon>
        <taxon>Chlamydiia</taxon>
        <taxon>Parachlamydiales</taxon>
        <taxon>Simkaniaceae</taxon>
        <taxon>Simkania</taxon>
    </lineage>
</organism>
<evidence type="ECO:0000256" key="1">
    <source>
        <dbReference type="ARBA" id="ARBA00002056"/>
    </source>
</evidence>
<evidence type="ECO:0000256" key="9">
    <source>
        <dbReference type="ARBA" id="ARBA00048975"/>
    </source>
</evidence>
<dbReference type="SUPFAM" id="SSF53756">
    <property type="entry name" value="UDP-Glycosyltransferase/glycogen phosphorylase"/>
    <property type="match status" value="1"/>
</dbReference>
<evidence type="ECO:0000256" key="2">
    <source>
        <dbReference type="ARBA" id="ARBA00012687"/>
    </source>
</evidence>
<evidence type="ECO:0000256" key="3">
    <source>
        <dbReference type="ARBA" id="ARBA00020902"/>
    </source>
</evidence>
<name>F8L386_SIMNZ</name>
<evidence type="ECO:0000256" key="4">
    <source>
        <dbReference type="ARBA" id="ARBA00022516"/>
    </source>
</evidence>
<evidence type="ECO:0000313" key="11">
    <source>
        <dbReference type="EMBL" id="CCB89724.1"/>
    </source>
</evidence>
<comment type="similarity">
    <text evidence="10">Belongs to the LpxB family.</text>
</comment>
<dbReference type="EC" id="2.4.1.182" evidence="2 10"/>
<dbReference type="STRING" id="331113.SNE_A18470"/>
<reference evidence="11 12" key="1">
    <citation type="journal article" date="2011" name="Mol. Biol. Evol.">
        <title>Unity in variety--the pan-genome of the Chlamydiae.</title>
        <authorList>
            <person name="Collingro A."/>
            <person name="Tischler P."/>
            <person name="Weinmaier T."/>
            <person name="Penz T."/>
            <person name="Heinz E."/>
            <person name="Brunham R.C."/>
            <person name="Read T.D."/>
            <person name="Bavoil P.M."/>
            <person name="Sachse K."/>
            <person name="Kahane S."/>
            <person name="Friedman M.G."/>
            <person name="Rattei T."/>
            <person name="Myers G.S."/>
            <person name="Horn M."/>
        </authorList>
    </citation>
    <scope>NUCLEOTIDE SEQUENCE [LARGE SCALE GENOMIC DNA]</scope>
    <source>
        <strain evidence="12">ATCC VR-1471 / Z</strain>
    </source>
</reference>
<accession>F8L386</accession>
<dbReference type="NCBIfam" id="TIGR00215">
    <property type="entry name" value="lpxB"/>
    <property type="match status" value="1"/>
</dbReference>
<dbReference type="GO" id="GO:0009245">
    <property type="term" value="P:lipid A biosynthetic process"/>
    <property type="evidence" value="ECO:0007669"/>
    <property type="project" value="UniProtKB-UniRule"/>
</dbReference>
<protein>
    <recommendedName>
        <fullName evidence="3 10">Lipid-A-disaccharide synthase</fullName>
        <ecNumber evidence="2 10">2.4.1.182</ecNumber>
    </recommendedName>
</protein>
<dbReference type="Gene3D" id="3.40.50.2000">
    <property type="entry name" value="Glycogen Phosphorylase B"/>
    <property type="match status" value="1"/>
</dbReference>
<keyword evidence="6 10" id="KW-0328">Glycosyltransferase</keyword>
<keyword evidence="5 10" id="KW-0441">Lipid A biosynthesis</keyword>
<evidence type="ECO:0000313" key="12">
    <source>
        <dbReference type="Proteomes" id="UP000000496"/>
    </source>
</evidence>